<reference evidence="1 2" key="1">
    <citation type="submission" date="2024-11" db="EMBL/GenBank/DDBJ databases">
        <title>Chromosome-level genome assembly of the freshwater bivalve Anodonta woodiana.</title>
        <authorList>
            <person name="Chen X."/>
        </authorList>
    </citation>
    <scope>NUCLEOTIDE SEQUENCE [LARGE SCALE GENOMIC DNA]</scope>
    <source>
        <strain evidence="1">MN2024</strain>
        <tissue evidence="1">Gills</tissue>
    </source>
</reference>
<protein>
    <submittedName>
        <fullName evidence="1">Uncharacterized protein</fullName>
    </submittedName>
</protein>
<evidence type="ECO:0000313" key="1">
    <source>
        <dbReference type="EMBL" id="KAL3880972.1"/>
    </source>
</evidence>
<sequence length="351" mass="39897">MKHRLLWKHNISRREVSKKESSEDKSQYEKEGCFSTNDGDAYTNNDGVWIFPLTGLDGSRFANRSYIVYAIAGETFIALSWSFNDGSVYFTVKKGDVVRLRASVNAGLYEIVEDKKMRLLLKYSTTSKEVYFSFNKVDNEDEGQYEMETNCSKSNIYKYDKPKDAWIFHLNVLKLDEIKFVNVGENIIILRLNKSTSSFPRIYHNDEVLTVLKDTGCDVNSTSHLYGRLRCERDEVENRYRIEIRNVAQADTGLYRVNIDGHDTERCFLNITGQTATTQSNSISTYSVQGSFPQTASSVSGTDTTVVTQFDTVTIQNDSEGINYSQLNNESLSSTAKSSSSKNTSNQCEYH</sequence>
<name>A0ABD3X7I4_SINWO</name>
<accession>A0ABD3X7I4</accession>
<evidence type="ECO:0000313" key="2">
    <source>
        <dbReference type="Proteomes" id="UP001634394"/>
    </source>
</evidence>
<proteinExistence type="predicted"/>
<keyword evidence="2" id="KW-1185">Reference proteome</keyword>
<dbReference type="EMBL" id="JBJQND010000004">
    <property type="protein sequence ID" value="KAL3880972.1"/>
    <property type="molecule type" value="Genomic_DNA"/>
</dbReference>
<dbReference type="AlphaFoldDB" id="A0ABD3X7I4"/>
<comment type="caution">
    <text evidence="1">The sequence shown here is derived from an EMBL/GenBank/DDBJ whole genome shotgun (WGS) entry which is preliminary data.</text>
</comment>
<dbReference type="Proteomes" id="UP001634394">
    <property type="component" value="Unassembled WGS sequence"/>
</dbReference>
<organism evidence="1 2">
    <name type="scientific">Sinanodonta woodiana</name>
    <name type="common">Chinese pond mussel</name>
    <name type="synonym">Anodonta woodiana</name>
    <dbReference type="NCBI Taxonomy" id="1069815"/>
    <lineage>
        <taxon>Eukaryota</taxon>
        <taxon>Metazoa</taxon>
        <taxon>Spiralia</taxon>
        <taxon>Lophotrochozoa</taxon>
        <taxon>Mollusca</taxon>
        <taxon>Bivalvia</taxon>
        <taxon>Autobranchia</taxon>
        <taxon>Heteroconchia</taxon>
        <taxon>Palaeoheterodonta</taxon>
        <taxon>Unionida</taxon>
        <taxon>Unionoidea</taxon>
        <taxon>Unionidae</taxon>
        <taxon>Unioninae</taxon>
        <taxon>Sinanodonta</taxon>
    </lineage>
</organism>
<gene>
    <name evidence="1" type="ORF">ACJMK2_033173</name>
</gene>